<keyword evidence="2" id="KW-1185">Reference proteome</keyword>
<name>A0AAW0CF42_9AGAR</name>
<dbReference type="EMBL" id="JAYKXP010000044">
    <property type="protein sequence ID" value="KAK7037845.1"/>
    <property type="molecule type" value="Genomic_DNA"/>
</dbReference>
<gene>
    <name evidence="1" type="ORF">VNI00_010806</name>
</gene>
<dbReference type="Gene3D" id="3.80.10.10">
    <property type="entry name" value="Ribonuclease Inhibitor"/>
    <property type="match status" value="1"/>
</dbReference>
<organism evidence="1 2">
    <name type="scientific">Paramarasmius palmivorus</name>
    <dbReference type="NCBI Taxonomy" id="297713"/>
    <lineage>
        <taxon>Eukaryota</taxon>
        <taxon>Fungi</taxon>
        <taxon>Dikarya</taxon>
        <taxon>Basidiomycota</taxon>
        <taxon>Agaricomycotina</taxon>
        <taxon>Agaricomycetes</taxon>
        <taxon>Agaricomycetidae</taxon>
        <taxon>Agaricales</taxon>
        <taxon>Marasmiineae</taxon>
        <taxon>Marasmiaceae</taxon>
        <taxon>Paramarasmius</taxon>
    </lineage>
</organism>
<sequence>MNSTLSNVTAVPTGLNTQPTVPAPVDRVPPEILDQIISLALPPKIVIPNPLAPSPPRENRTYLDLAHVSHNFRVAMLNNSANFTTLSLTMPRACHHHSDNDLSFLGFVLSCAGERPLSLTITLVNANGYQDATKNHRADGLCPCIGLILQHHLQSLRLLARECATIADFIVTRGLNRSIFTQSSLQNFEICTRRAADGWSVVRFLDILATRRFAGNLTIRIPAWIDYEATSLKAVLPLISSLQLSCCPHGLQHILPTFPSLQRLVLVHSAPSYPSTNTVSSQCITLNKLQCLELHVNHFPDSGINTIIRSLQAPRLTTLSIEWAHESGSITPGFVHALERVLSRSRTPIRHLTWIERRSGPYTALDNPSPLHPMLVQMLMRLGLNCTLTEWSVVSRANKR</sequence>
<evidence type="ECO:0000313" key="2">
    <source>
        <dbReference type="Proteomes" id="UP001383192"/>
    </source>
</evidence>
<dbReference type="SUPFAM" id="SSF52047">
    <property type="entry name" value="RNI-like"/>
    <property type="match status" value="1"/>
</dbReference>
<evidence type="ECO:0000313" key="1">
    <source>
        <dbReference type="EMBL" id="KAK7037845.1"/>
    </source>
</evidence>
<proteinExistence type="predicted"/>
<protein>
    <recommendedName>
        <fullName evidence="3">F-box domain-containing protein</fullName>
    </recommendedName>
</protein>
<dbReference type="AlphaFoldDB" id="A0AAW0CF42"/>
<dbReference type="InterPro" id="IPR032675">
    <property type="entry name" value="LRR_dom_sf"/>
</dbReference>
<dbReference type="Proteomes" id="UP001383192">
    <property type="component" value="Unassembled WGS sequence"/>
</dbReference>
<reference evidence="1 2" key="1">
    <citation type="submission" date="2024-01" db="EMBL/GenBank/DDBJ databases">
        <title>A draft genome for a cacao thread blight-causing isolate of Paramarasmius palmivorus.</title>
        <authorList>
            <person name="Baruah I.K."/>
            <person name="Bukari Y."/>
            <person name="Amoako-Attah I."/>
            <person name="Meinhardt L.W."/>
            <person name="Bailey B.A."/>
            <person name="Cohen S.P."/>
        </authorList>
    </citation>
    <scope>NUCLEOTIDE SEQUENCE [LARGE SCALE GENOMIC DNA]</scope>
    <source>
        <strain evidence="1 2">GH-12</strain>
    </source>
</reference>
<evidence type="ECO:0008006" key="3">
    <source>
        <dbReference type="Google" id="ProtNLM"/>
    </source>
</evidence>
<comment type="caution">
    <text evidence="1">The sequence shown here is derived from an EMBL/GenBank/DDBJ whole genome shotgun (WGS) entry which is preliminary data.</text>
</comment>
<accession>A0AAW0CF42</accession>